<dbReference type="InParanoid" id="K5W193"/>
<organism evidence="2 3">
    <name type="scientific">Phanerochaete carnosa (strain HHB-10118-sp)</name>
    <name type="common">White-rot fungus</name>
    <name type="synonym">Peniophora carnosa</name>
    <dbReference type="NCBI Taxonomy" id="650164"/>
    <lineage>
        <taxon>Eukaryota</taxon>
        <taxon>Fungi</taxon>
        <taxon>Dikarya</taxon>
        <taxon>Basidiomycota</taxon>
        <taxon>Agaricomycotina</taxon>
        <taxon>Agaricomycetes</taxon>
        <taxon>Polyporales</taxon>
        <taxon>Phanerochaetaceae</taxon>
        <taxon>Phanerochaete</taxon>
    </lineage>
</organism>
<accession>K5W193</accession>
<name>K5W193_PHACS</name>
<evidence type="ECO:0000313" key="2">
    <source>
        <dbReference type="EMBL" id="EKM52850.1"/>
    </source>
</evidence>
<evidence type="ECO:0000256" key="1">
    <source>
        <dbReference type="SAM" id="MobiDB-lite"/>
    </source>
</evidence>
<keyword evidence="3" id="KW-1185">Reference proteome</keyword>
<feature type="region of interest" description="Disordered" evidence="1">
    <location>
        <begin position="134"/>
        <end position="154"/>
    </location>
</feature>
<protein>
    <submittedName>
        <fullName evidence="2">Uncharacterized protein</fullName>
    </submittedName>
</protein>
<dbReference type="HOGENOM" id="CLU_1704874_0_0_1"/>
<dbReference type="KEGG" id="pco:PHACADRAFT_261505"/>
<sequence length="154" mass="17135">MTSLLAQLEAELVDMNSPDVPMPKISCNASGPGRALIYSVLEERILVQHSMRPTRVYLRTHEPFGDFVVEDILSAPTSVSWDDEAIPLSIAQRAEWVLRGYSEKRTAYLQGLLHAALEARATRSEMDSCAVDGAAGQTHEVVEDEHKEQEVAEW</sequence>
<proteinExistence type="predicted"/>
<evidence type="ECO:0000313" key="3">
    <source>
        <dbReference type="Proteomes" id="UP000008370"/>
    </source>
</evidence>
<dbReference type="Proteomes" id="UP000008370">
    <property type="component" value="Unassembled WGS sequence"/>
</dbReference>
<reference evidence="2 3" key="1">
    <citation type="journal article" date="2012" name="BMC Genomics">
        <title>Comparative genomics of the white-rot fungi, Phanerochaete carnosa and P. chrysosporium, to elucidate the genetic basis of the distinct wood types they colonize.</title>
        <authorList>
            <person name="Suzuki H."/>
            <person name="MacDonald J."/>
            <person name="Syed K."/>
            <person name="Salamov A."/>
            <person name="Hori C."/>
            <person name="Aerts A."/>
            <person name="Henrissat B."/>
            <person name="Wiebenga A."/>
            <person name="vanKuyk P.A."/>
            <person name="Barry K."/>
            <person name="Lindquist E."/>
            <person name="LaButti K."/>
            <person name="Lapidus A."/>
            <person name="Lucas S."/>
            <person name="Coutinho P."/>
            <person name="Gong Y."/>
            <person name="Samejima M."/>
            <person name="Mahadevan R."/>
            <person name="Abou-Zaid M."/>
            <person name="de Vries R.P."/>
            <person name="Igarashi K."/>
            <person name="Yadav J.S."/>
            <person name="Grigoriev I.V."/>
            <person name="Master E.R."/>
        </authorList>
    </citation>
    <scope>NUCLEOTIDE SEQUENCE [LARGE SCALE GENOMIC DNA]</scope>
    <source>
        <strain evidence="2 3">HHB-10118-sp</strain>
    </source>
</reference>
<dbReference type="EMBL" id="JH930475">
    <property type="protein sequence ID" value="EKM52850.1"/>
    <property type="molecule type" value="Genomic_DNA"/>
</dbReference>
<dbReference type="GeneID" id="18918013"/>
<feature type="compositionally biased region" description="Basic and acidic residues" evidence="1">
    <location>
        <begin position="140"/>
        <end position="154"/>
    </location>
</feature>
<dbReference type="AlphaFoldDB" id="K5W193"/>
<gene>
    <name evidence="2" type="ORF">PHACADRAFT_261505</name>
</gene>
<dbReference type="RefSeq" id="XP_007399179.1">
    <property type="nucleotide sequence ID" value="XM_007399117.1"/>
</dbReference>